<evidence type="ECO:0008006" key="3">
    <source>
        <dbReference type="Google" id="ProtNLM"/>
    </source>
</evidence>
<dbReference type="EMBL" id="JBGNYA010000001">
    <property type="protein sequence ID" value="MFA1612278.1"/>
    <property type="molecule type" value="Genomic_DNA"/>
</dbReference>
<keyword evidence="2" id="KW-1185">Reference proteome</keyword>
<dbReference type="AlphaFoldDB" id="A0ABD5MII7"/>
<dbReference type="RefSeq" id="WP_372391091.1">
    <property type="nucleotide sequence ID" value="NZ_JBGNYA010000001.1"/>
</dbReference>
<protein>
    <recommendedName>
        <fullName evidence="3">PIN domain-containing protein</fullName>
    </recommendedName>
</protein>
<reference evidence="1 2" key="1">
    <citation type="submission" date="2024-08" db="EMBL/GenBank/DDBJ databases">
        <title>Halobellus sp. MBLA0158 whole genome sequence.</title>
        <authorList>
            <person name="Hwang C.Y."/>
            <person name="Cho E.-S."/>
            <person name="Seo M.-J."/>
        </authorList>
    </citation>
    <scope>NUCLEOTIDE SEQUENCE [LARGE SCALE GENOMIC DNA]</scope>
    <source>
        <strain evidence="1 2">MBLA0158</strain>
    </source>
</reference>
<proteinExistence type="predicted"/>
<gene>
    <name evidence="1" type="ORF">OS889_14875</name>
</gene>
<sequence length="135" mass="14221">MATYTADAVALLAYLVDALPPEADRVFTEAEAGETVIQAPSTALGEVLYSVSRDKDVRGVTLTGTPEDARQALVGSGPISVAPVGDAELVEYAGVVDRFSIHDGLIVASHRARDTDAIITTNSAIAEVDYETVWE</sequence>
<comment type="caution">
    <text evidence="1">The sequence shown here is derived from an EMBL/GenBank/DDBJ whole genome shotgun (WGS) entry which is preliminary data.</text>
</comment>
<name>A0ABD5MII7_9EURY</name>
<organism evidence="1 2">
    <name type="scientific">Halobellus rubicundus</name>
    <dbReference type="NCBI Taxonomy" id="2996466"/>
    <lineage>
        <taxon>Archaea</taxon>
        <taxon>Methanobacteriati</taxon>
        <taxon>Methanobacteriota</taxon>
        <taxon>Stenosarchaea group</taxon>
        <taxon>Halobacteria</taxon>
        <taxon>Halobacteriales</taxon>
        <taxon>Haloferacaceae</taxon>
        <taxon>Halobellus</taxon>
    </lineage>
</organism>
<evidence type="ECO:0000313" key="1">
    <source>
        <dbReference type="EMBL" id="MFA1612278.1"/>
    </source>
</evidence>
<dbReference type="Proteomes" id="UP001570511">
    <property type="component" value="Unassembled WGS sequence"/>
</dbReference>
<evidence type="ECO:0000313" key="2">
    <source>
        <dbReference type="Proteomes" id="UP001570511"/>
    </source>
</evidence>
<accession>A0ABD5MII7</accession>